<evidence type="ECO:0000256" key="2">
    <source>
        <dbReference type="SAM" id="Phobius"/>
    </source>
</evidence>
<comment type="caution">
    <text evidence="3">The sequence shown here is derived from an EMBL/GenBank/DDBJ whole genome shotgun (WGS) entry which is preliminary data.</text>
</comment>
<protein>
    <submittedName>
        <fullName evidence="3">Uncharacterized protein</fullName>
    </submittedName>
</protein>
<evidence type="ECO:0000313" key="3">
    <source>
        <dbReference type="EMBL" id="KAH7935571.1"/>
    </source>
</evidence>
<dbReference type="AlphaFoldDB" id="A0A9D4PD71"/>
<organism evidence="3 4">
    <name type="scientific">Rhipicephalus sanguineus</name>
    <name type="common">Brown dog tick</name>
    <name type="synonym">Ixodes sanguineus</name>
    <dbReference type="NCBI Taxonomy" id="34632"/>
    <lineage>
        <taxon>Eukaryota</taxon>
        <taxon>Metazoa</taxon>
        <taxon>Ecdysozoa</taxon>
        <taxon>Arthropoda</taxon>
        <taxon>Chelicerata</taxon>
        <taxon>Arachnida</taxon>
        <taxon>Acari</taxon>
        <taxon>Parasitiformes</taxon>
        <taxon>Ixodida</taxon>
        <taxon>Ixodoidea</taxon>
        <taxon>Ixodidae</taxon>
        <taxon>Rhipicephalinae</taxon>
        <taxon>Rhipicephalus</taxon>
        <taxon>Rhipicephalus</taxon>
    </lineage>
</organism>
<dbReference type="OMA" id="WARHPYY"/>
<reference evidence="3" key="1">
    <citation type="journal article" date="2020" name="Cell">
        <title>Large-Scale Comparative Analyses of Tick Genomes Elucidate Their Genetic Diversity and Vector Capacities.</title>
        <authorList>
            <consortium name="Tick Genome and Microbiome Consortium (TIGMIC)"/>
            <person name="Jia N."/>
            <person name="Wang J."/>
            <person name="Shi W."/>
            <person name="Du L."/>
            <person name="Sun Y."/>
            <person name="Zhan W."/>
            <person name="Jiang J.F."/>
            <person name="Wang Q."/>
            <person name="Zhang B."/>
            <person name="Ji P."/>
            <person name="Bell-Sakyi L."/>
            <person name="Cui X.M."/>
            <person name="Yuan T.T."/>
            <person name="Jiang B.G."/>
            <person name="Yang W.F."/>
            <person name="Lam T.T."/>
            <person name="Chang Q.C."/>
            <person name="Ding S.J."/>
            <person name="Wang X.J."/>
            <person name="Zhu J.G."/>
            <person name="Ruan X.D."/>
            <person name="Zhao L."/>
            <person name="Wei J.T."/>
            <person name="Ye R.Z."/>
            <person name="Que T.C."/>
            <person name="Du C.H."/>
            <person name="Zhou Y.H."/>
            <person name="Cheng J.X."/>
            <person name="Dai P.F."/>
            <person name="Guo W.B."/>
            <person name="Han X.H."/>
            <person name="Huang E.J."/>
            <person name="Li L.F."/>
            <person name="Wei W."/>
            <person name="Gao Y.C."/>
            <person name="Liu J.Z."/>
            <person name="Shao H.Z."/>
            <person name="Wang X."/>
            <person name="Wang C.C."/>
            <person name="Yang T.C."/>
            <person name="Huo Q.B."/>
            <person name="Li W."/>
            <person name="Chen H.Y."/>
            <person name="Chen S.E."/>
            <person name="Zhou L.G."/>
            <person name="Ni X.B."/>
            <person name="Tian J.H."/>
            <person name="Sheng Y."/>
            <person name="Liu T."/>
            <person name="Pan Y.S."/>
            <person name="Xia L.Y."/>
            <person name="Li J."/>
            <person name="Zhao F."/>
            <person name="Cao W.C."/>
        </authorList>
    </citation>
    <scope>NUCLEOTIDE SEQUENCE</scope>
    <source>
        <strain evidence="3">Rsan-2018</strain>
    </source>
</reference>
<evidence type="ECO:0000256" key="1">
    <source>
        <dbReference type="SAM" id="MobiDB-lite"/>
    </source>
</evidence>
<keyword evidence="4" id="KW-1185">Reference proteome</keyword>
<keyword evidence="2" id="KW-1133">Transmembrane helix</keyword>
<name>A0A9D4PD71_RHISA</name>
<feature type="transmembrane region" description="Helical" evidence="2">
    <location>
        <begin position="181"/>
        <end position="209"/>
    </location>
</feature>
<feature type="region of interest" description="Disordered" evidence="1">
    <location>
        <begin position="1"/>
        <end position="63"/>
    </location>
</feature>
<feature type="compositionally biased region" description="Low complexity" evidence="1">
    <location>
        <begin position="51"/>
        <end position="63"/>
    </location>
</feature>
<feature type="compositionally biased region" description="Basic residues" evidence="1">
    <location>
        <begin position="96"/>
        <end position="114"/>
    </location>
</feature>
<dbReference type="VEuPathDB" id="VectorBase:RSAN_039246"/>
<dbReference type="EMBL" id="JABSTV010001255">
    <property type="protein sequence ID" value="KAH7935571.1"/>
    <property type="molecule type" value="Genomic_DNA"/>
</dbReference>
<feature type="transmembrane region" description="Helical" evidence="2">
    <location>
        <begin position="215"/>
        <end position="236"/>
    </location>
</feature>
<feature type="region of interest" description="Disordered" evidence="1">
    <location>
        <begin position="75"/>
        <end position="142"/>
    </location>
</feature>
<proteinExistence type="predicted"/>
<dbReference type="Proteomes" id="UP000821837">
    <property type="component" value="Unassembled WGS sequence"/>
</dbReference>
<reference evidence="3" key="2">
    <citation type="submission" date="2021-09" db="EMBL/GenBank/DDBJ databases">
        <authorList>
            <person name="Jia N."/>
            <person name="Wang J."/>
            <person name="Shi W."/>
            <person name="Du L."/>
            <person name="Sun Y."/>
            <person name="Zhan W."/>
            <person name="Jiang J."/>
            <person name="Wang Q."/>
            <person name="Zhang B."/>
            <person name="Ji P."/>
            <person name="Sakyi L.B."/>
            <person name="Cui X."/>
            <person name="Yuan T."/>
            <person name="Jiang B."/>
            <person name="Yang W."/>
            <person name="Lam T.T.-Y."/>
            <person name="Chang Q."/>
            <person name="Ding S."/>
            <person name="Wang X."/>
            <person name="Zhu J."/>
            <person name="Ruan X."/>
            <person name="Zhao L."/>
            <person name="Wei J."/>
            <person name="Que T."/>
            <person name="Du C."/>
            <person name="Cheng J."/>
            <person name="Dai P."/>
            <person name="Han X."/>
            <person name="Huang E."/>
            <person name="Gao Y."/>
            <person name="Liu J."/>
            <person name="Shao H."/>
            <person name="Ye R."/>
            <person name="Li L."/>
            <person name="Wei W."/>
            <person name="Wang X."/>
            <person name="Wang C."/>
            <person name="Huo Q."/>
            <person name="Li W."/>
            <person name="Guo W."/>
            <person name="Chen H."/>
            <person name="Chen S."/>
            <person name="Zhou L."/>
            <person name="Zhou L."/>
            <person name="Ni X."/>
            <person name="Tian J."/>
            <person name="Zhou Y."/>
            <person name="Sheng Y."/>
            <person name="Liu T."/>
            <person name="Pan Y."/>
            <person name="Xia L."/>
            <person name="Li J."/>
            <person name="Zhao F."/>
            <person name="Cao W."/>
        </authorList>
    </citation>
    <scope>NUCLEOTIDE SEQUENCE</scope>
    <source>
        <strain evidence="3">Rsan-2018</strain>
        <tissue evidence="3">Larvae</tissue>
    </source>
</reference>
<accession>A0A9D4PD71</accession>
<keyword evidence="2" id="KW-0812">Transmembrane</keyword>
<dbReference type="OrthoDB" id="6504387at2759"/>
<keyword evidence="2" id="KW-0472">Membrane</keyword>
<gene>
    <name evidence="3" type="ORF">HPB52_009947</name>
</gene>
<feature type="compositionally biased region" description="Basic and acidic residues" evidence="1">
    <location>
        <begin position="33"/>
        <end position="43"/>
    </location>
</feature>
<evidence type="ECO:0000313" key="4">
    <source>
        <dbReference type="Proteomes" id="UP000821837"/>
    </source>
</evidence>
<sequence>MEEPPQGAVRAPRSHTSADSAARESSYGSARTAESDARREAWARHPYYSSQEEQQQQQHMQQQMQLQQMQQMQLQQMQQMQQQPYAPPLLEQKSSSRSKRGSRKGHHRSGKPSKHGSSATSAGGGAGEVGSGMIPSDKQQLQMQIEQNRDAMMRHKEVKKKQEAARAYRAMRENTAAAPSLAALLLVCIWISLVSGFSILAFGWIFNVFVQATPFFYVSLGTGSSLVLLGSFLAAFRSKTPASVAFGP</sequence>